<dbReference type="SUPFAM" id="SSF52047">
    <property type="entry name" value="RNI-like"/>
    <property type="match status" value="1"/>
</dbReference>
<evidence type="ECO:0000313" key="2">
    <source>
        <dbReference type="Proteomes" id="UP001149090"/>
    </source>
</evidence>
<dbReference type="PANTHER" id="PTHR24114:SF2">
    <property type="entry name" value="F-BOX DOMAIN-CONTAINING PROTEIN-RELATED"/>
    <property type="match status" value="1"/>
</dbReference>
<dbReference type="AlphaFoldDB" id="A0A9Q0LVA0"/>
<dbReference type="PANTHER" id="PTHR24114">
    <property type="entry name" value="LEUCINE RICH REPEAT FAMILY PROTEIN"/>
    <property type="match status" value="1"/>
</dbReference>
<dbReference type="InterPro" id="IPR001611">
    <property type="entry name" value="Leu-rich_rpt"/>
</dbReference>
<dbReference type="InterPro" id="IPR052394">
    <property type="entry name" value="LRR-containing"/>
</dbReference>
<dbReference type="Pfam" id="PF13516">
    <property type="entry name" value="LRR_6"/>
    <property type="match status" value="2"/>
</dbReference>
<dbReference type="OMA" id="SWVERIH"/>
<evidence type="ECO:0000313" key="1">
    <source>
        <dbReference type="EMBL" id="KAJ5079306.1"/>
    </source>
</evidence>
<dbReference type="EMBL" id="JAPDFW010000033">
    <property type="protein sequence ID" value="KAJ5079306.1"/>
    <property type="molecule type" value="Genomic_DNA"/>
</dbReference>
<proteinExistence type="predicted"/>
<comment type="caution">
    <text evidence="1">The sequence shown here is derived from an EMBL/GenBank/DDBJ whole genome shotgun (WGS) entry which is preliminary data.</text>
</comment>
<reference evidence="1" key="1">
    <citation type="submission" date="2022-10" db="EMBL/GenBank/DDBJ databases">
        <title>Novel sulphate-reducing endosymbionts in the free-living metamonad Anaeramoeba.</title>
        <authorList>
            <person name="Jerlstrom-Hultqvist J."/>
            <person name="Cepicka I."/>
            <person name="Gallot-Lavallee L."/>
            <person name="Salas-Leiva D."/>
            <person name="Curtis B.A."/>
            <person name="Zahonova K."/>
            <person name="Pipaliya S."/>
            <person name="Dacks J."/>
            <person name="Roger A.J."/>
        </authorList>
    </citation>
    <scope>NUCLEOTIDE SEQUENCE</scope>
    <source>
        <strain evidence="1">BMAN</strain>
    </source>
</reference>
<organism evidence="1 2">
    <name type="scientific">Anaeramoeba ignava</name>
    <name type="common">Anaerobic marine amoeba</name>
    <dbReference type="NCBI Taxonomy" id="1746090"/>
    <lineage>
        <taxon>Eukaryota</taxon>
        <taxon>Metamonada</taxon>
        <taxon>Anaeramoebidae</taxon>
        <taxon>Anaeramoeba</taxon>
    </lineage>
</organism>
<sequence length="315" mass="36007">MGSKFSINKIKNKKAQNLFIKFRKQFPEEEFISTDEKKKHYGVIEIIYRECQRKKKDLNKFLLKLDNSRLGIKGLEALCTSLYEDDCVTQLSLRKSEINQQGARIISELLKKNQTITDIDLSSNPVGTAGVRFLVDAIISIESEKQNLKALYLNNIELKEEGAIIVSYLLENNQKLEILEIGANDITSRGLGYIADALKGNTRLVSLNLESNPKLTSEDVEEVTKIVTRNAIINEVIEGLLNNACQRQFKTRMIVFDKSIRGLAMLEGKKNQMNQARGTPLYQVFQQSITKSKQDVPKVEKIENFSMRFVSCWYR</sequence>
<gene>
    <name evidence="1" type="ORF">M0811_04327</name>
</gene>
<dbReference type="OrthoDB" id="201274at2759"/>
<dbReference type="SMART" id="SM00368">
    <property type="entry name" value="LRR_RI"/>
    <property type="match status" value="5"/>
</dbReference>
<keyword evidence="2" id="KW-1185">Reference proteome</keyword>
<dbReference type="Proteomes" id="UP001149090">
    <property type="component" value="Unassembled WGS sequence"/>
</dbReference>
<dbReference type="Gene3D" id="3.80.10.10">
    <property type="entry name" value="Ribonuclease Inhibitor"/>
    <property type="match status" value="2"/>
</dbReference>
<name>A0A9Q0LVA0_ANAIG</name>
<accession>A0A9Q0LVA0</accession>
<dbReference type="InterPro" id="IPR032675">
    <property type="entry name" value="LRR_dom_sf"/>
</dbReference>
<protein>
    <submittedName>
        <fullName evidence="1">Rni-like superfamily protein</fullName>
    </submittedName>
</protein>